<dbReference type="InterPro" id="IPR038765">
    <property type="entry name" value="Papain-like_cys_pep_sf"/>
</dbReference>
<evidence type="ECO:0000256" key="1">
    <source>
        <dbReference type="SAM" id="MobiDB-lite"/>
    </source>
</evidence>
<proteinExistence type="predicted"/>
<feature type="domain" description="Peptidase C1A papain C-terminal" evidence="2">
    <location>
        <begin position="82"/>
        <end position="141"/>
    </location>
</feature>
<dbReference type="SUPFAM" id="SSF54001">
    <property type="entry name" value="Cysteine proteinases"/>
    <property type="match status" value="1"/>
</dbReference>
<gene>
    <name evidence="3" type="ORF">LITE_LOCUS22156</name>
</gene>
<feature type="compositionally biased region" description="Basic and acidic residues" evidence="1">
    <location>
        <begin position="80"/>
        <end position="93"/>
    </location>
</feature>
<comment type="caution">
    <text evidence="3">The sequence shown here is derived from an EMBL/GenBank/DDBJ whole genome shotgun (WGS) entry which is preliminary data.</text>
</comment>
<evidence type="ECO:0000313" key="3">
    <source>
        <dbReference type="EMBL" id="CAI0429467.1"/>
    </source>
</evidence>
<feature type="region of interest" description="Disordered" evidence="1">
    <location>
        <begin position="1"/>
        <end position="100"/>
    </location>
</feature>
<evidence type="ECO:0000313" key="4">
    <source>
        <dbReference type="Proteomes" id="UP001154282"/>
    </source>
</evidence>
<accession>A0AAV0L6E1</accession>
<name>A0AAV0L6E1_9ROSI</name>
<dbReference type="Pfam" id="PF00112">
    <property type="entry name" value="Peptidase_C1"/>
    <property type="match status" value="1"/>
</dbReference>
<dbReference type="AlphaFoldDB" id="A0AAV0L6E1"/>
<organism evidence="3 4">
    <name type="scientific">Linum tenue</name>
    <dbReference type="NCBI Taxonomy" id="586396"/>
    <lineage>
        <taxon>Eukaryota</taxon>
        <taxon>Viridiplantae</taxon>
        <taxon>Streptophyta</taxon>
        <taxon>Embryophyta</taxon>
        <taxon>Tracheophyta</taxon>
        <taxon>Spermatophyta</taxon>
        <taxon>Magnoliopsida</taxon>
        <taxon>eudicotyledons</taxon>
        <taxon>Gunneridae</taxon>
        <taxon>Pentapetalae</taxon>
        <taxon>rosids</taxon>
        <taxon>fabids</taxon>
        <taxon>Malpighiales</taxon>
        <taxon>Linaceae</taxon>
        <taxon>Linum</taxon>
    </lineage>
</organism>
<dbReference type="InterPro" id="IPR000668">
    <property type="entry name" value="Peptidase_C1A_C"/>
</dbReference>
<reference evidence="3" key="1">
    <citation type="submission" date="2022-08" db="EMBL/GenBank/DDBJ databases">
        <authorList>
            <person name="Gutierrez-Valencia J."/>
        </authorList>
    </citation>
    <scope>NUCLEOTIDE SEQUENCE</scope>
</reference>
<dbReference type="Proteomes" id="UP001154282">
    <property type="component" value="Unassembled WGS sequence"/>
</dbReference>
<dbReference type="EMBL" id="CAMGYJ010000006">
    <property type="protein sequence ID" value="CAI0429467.1"/>
    <property type="molecule type" value="Genomic_DNA"/>
</dbReference>
<dbReference type="GO" id="GO:0006508">
    <property type="term" value="P:proteolysis"/>
    <property type="evidence" value="ECO:0007669"/>
    <property type="project" value="InterPro"/>
</dbReference>
<feature type="compositionally biased region" description="Basic and acidic residues" evidence="1">
    <location>
        <begin position="16"/>
        <end position="61"/>
    </location>
</feature>
<evidence type="ECO:0000259" key="2">
    <source>
        <dbReference type="Pfam" id="PF00112"/>
    </source>
</evidence>
<keyword evidence="4" id="KW-1185">Reference proteome</keyword>
<dbReference type="GO" id="GO:0008234">
    <property type="term" value="F:cysteine-type peptidase activity"/>
    <property type="evidence" value="ECO:0007669"/>
    <property type="project" value="InterPro"/>
</dbReference>
<sequence>MRVTLPTPATAMTGETPEKKESVDSSPTNEEKRASLKKELTMKDESEKNDGGGLPPEERTLKPTAEAGWPPCRRLGASPSRKDRSCSASKEENPAATIKGYEDVPANNEVALMKAVASQPISVAIDAGDSSFQLYGSGIFT</sequence>
<dbReference type="Gene3D" id="3.90.70.10">
    <property type="entry name" value="Cysteine proteinases"/>
    <property type="match status" value="1"/>
</dbReference>
<protein>
    <recommendedName>
        <fullName evidence="2">Peptidase C1A papain C-terminal domain-containing protein</fullName>
    </recommendedName>
</protein>